<dbReference type="EMBL" id="BRVP01000029">
    <property type="protein sequence ID" value="GLB53973.1"/>
    <property type="molecule type" value="Genomic_DNA"/>
</dbReference>
<sequence>MLEQELKDIWNNSSQSKRISIETKQLNEELNTKINSIQKKIRSRDIREISASIIGILLFGYLLFEIPFPITKVACGLTIAWFVLVIVKFRKSKLQNTKTDFSLTVAEQLSNQKIIMLQQSSLLDSALYWYAIPPFIMNFIFILGLENPIDYNWTNSVAESLLPLSSNFKIITLIGLALFYTFTFWINKRALNKDVKPTLESIEKMQQQIKNE</sequence>
<comment type="caution">
    <text evidence="2">The sequence shown here is derived from an EMBL/GenBank/DDBJ whole genome shotgun (WGS) entry which is preliminary data.</text>
</comment>
<evidence type="ECO:0000313" key="3">
    <source>
        <dbReference type="Proteomes" id="UP001143545"/>
    </source>
</evidence>
<keyword evidence="1" id="KW-0472">Membrane</keyword>
<name>A0A9W6B7E0_9FLAO</name>
<evidence type="ECO:0000256" key="1">
    <source>
        <dbReference type="SAM" id="Phobius"/>
    </source>
</evidence>
<reference evidence="2" key="1">
    <citation type="submission" date="2022-07" db="EMBL/GenBank/DDBJ databases">
        <title>Taxonomy of Novel Oxalotrophic and Methylotrophic Bacteria.</title>
        <authorList>
            <person name="Sahin N."/>
            <person name="Tani A."/>
        </authorList>
    </citation>
    <scope>NUCLEOTIDE SEQUENCE</scope>
    <source>
        <strain evidence="2">AM327</strain>
    </source>
</reference>
<keyword evidence="3" id="KW-1185">Reference proteome</keyword>
<feature type="transmembrane region" description="Helical" evidence="1">
    <location>
        <begin position="46"/>
        <end position="64"/>
    </location>
</feature>
<dbReference type="RefSeq" id="WP_281756308.1">
    <property type="nucleotide sequence ID" value="NZ_BRVP01000029.1"/>
</dbReference>
<accession>A0A9W6B7E0</accession>
<protein>
    <submittedName>
        <fullName evidence="2">Uncharacterized protein</fullName>
    </submittedName>
</protein>
<gene>
    <name evidence="2" type="ORF">NBRC110019_30140</name>
</gene>
<dbReference type="AlphaFoldDB" id="A0A9W6B7E0"/>
<evidence type="ECO:0000313" key="2">
    <source>
        <dbReference type="EMBL" id="GLB53973.1"/>
    </source>
</evidence>
<keyword evidence="1" id="KW-1133">Transmembrane helix</keyword>
<feature type="transmembrane region" description="Helical" evidence="1">
    <location>
        <begin position="70"/>
        <end position="89"/>
    </location>
</feature>
<feature type="transmembrane region" description="Helical" evidence="1">
    <location>
        <begin position="165"/>
        <end position="186"/>
    </location>
</feature>
<dbReference type="Proteomes" id="UP001143545">
    <property type="component" value="Unassembled WGS sequence"/>
</dbReference>
<proteinExistence type="predicted"/>
<keyword evidence="1" id="KW-0812">Transmembrane</keyword>
<feature type="transmembrane region" description="Helical" evidence="1">
    <location>
        <begin position="126"/>
        <end position="145"/>
    </location>
</feature>
<organism evidence="2 3">
    <name type="scientific">Neptunitalea chrysea</name>
    <dbReference type="NCBI Taxonomy" id="1647581"/>
    <lineage>
        <taxon>Bacteria</taxon>
        <taxon>Pseudomonadati</taxon>
        <taxon>Bacteroidota</taxon>
        <taxon>Flavobacteriia</taxon>
        <taxon>Flavobacteriales</taxon>
        <taxon>Flavobacteriaceae</taxon>
        <taxon>Neptunitalea</taxon>
    </lineage>
</organism>